<comment type="caution">
    <text evidence="3">The sequence shown here is derived from an EMBL/GenBank/DDBJ whole genome shotgun (WGS) entry which is preliminary data.</text>
</comment>
<organism evidence="3 4">
    <name type="scientific">Camelus dromedarius</name>
    <name type="common">Dromedary</name>
    <name type="synonym">Arabian camel</name>
    <dbReference type="NCBI Taxonomy" id="9838"/>
    <lineage>
        <taxon>Eukaryota</taxon>
        <taxon>Metazoa</taxon>
        <taxon>Chordata</taxon>
        <taxon>Craniata</taxon>
        <taxon>Vertebrata</taxon>
        <taxon>Euteleostomi</taxon>
        <taxon>Mammalia</taxon>
        <taxon>Eutheria</taxon>
        <taxon>Laurasiatheria</taxon>
        <taxon>Artiodactyla</taxon>
        <taxon>Tylopoda</taxon>
        <taxon>Camelidae</taxon>
        <taxon>Camelus</taxon>
    </lineage>
</organism>
<feature type="region of interest" description="Disordered" evidence="1">
    <location>
        <begin position="69"/>
        <end position="135"/>
    </location>
</feature>
<dbReference type="AlphaFoldDB" id="A0A5N4DI28"/>
<dbReference type="STRING" id="9838.ENSCDRP00005017626"/>
<feature type="chain" id="PRO_5024458343" evidence="2">
    <location>
        <begin position="29"/>
        <end position="135"/>
    </location>
</feature>
<reference evidence="3 4" key="1">
    <citation type="journal article" date="2019" name="Mol. Ecol. Resour.">
        <title>Improving Illumina assemblies with Hi-C and long reads: an example with the North African dromedary.</title>
        <authorList>
            <person name="Elbers J.P."/>
            <person name="Rogers M.F."/>
            <person name="Perelman P.L."/>
            <person name="Proskuryakova A.A."/>
            <person name="Serdyukova N.A."/>
            <person name="Johnson W.E."/>
            <person name="Horin P."/>
            <person name="Corander J."/>
            <person name="Murphy D."/>
            <person name="Burger P.A."/>
        </authorList>
    </citation>
    <scope>NUCLEOTIDE SEQUENCE [LARGE SCALE GENOMIC DNA]</scope>
    <source>
        <strain evidence="3">Drom800</strain>
        <tissue evidence="3">Blood</tissue>
    </source>
</reference>
<accession>A0A5N4DI28</accession>
<keyword evidence="2" id="KW-0732">Signal</keyword>
<keyword evidence="4" id="KW-1185">Reference proteome</keyword>
<dbReference type="EMBL" id="JWIN03000011">
    <property type="protein sequence ID" value="KAB1270760.1"/>
    <property type="molecule type" value="Genomic_DNA"/>
</dbReference>
<name>A0A5N4DI28_CAMDR</name>
<evidence type="ECO:0000256" key="2">
    <source>
        <dbReference type="SAM" id="SignalP"/>
    </source>
</evidence>
<dbReference type="Proteomes" id="UP000299084">
    <property type="component" value="Unassembled WGS sequence"/>
</dbReference>
<gene>
    <name evidence="3" type="ORF">Cadr_000009227</name>
</gene>
<sequence length="135" mass="14183">MLTGASCGFRQTLAQFLALLLPPGSVLVLSGRNDEALRQLEAELGSRRPGLRLVRVPADLSAKVLATEDPSVRGLSPRSPGHRHAAVSPGDLHAPRPVRKAAGDEDKGEACGLQGISPETAEHAAEGQVQAWSPR</sequence>
<dbReference type="InterPro" id="IPR036291">
    <property type="entry name" value="NAD(P)-bd_dom_sf"/>
</dbReference>
<dbReference type="Gene3D" id="3.40.50.720">
    <property type="entry name" value="NAD(P)-binding Rossmann-like Domain"/>
    <property type="match status" value="1"/>
</dbReference>
<dbReference type="SUPFAM" id="SSF51735">
    <property type="entry name" value="NAD(P)-binding Rossmann-fold domains"/>
    <property type="match status" value="1"/>
</dbReference>
<evidence type="ECO:0000256" key="1">
    <source>
        <dbReference type="SAM" id="MobiDB-lite"/>
    </source>
</evidence>
<evidence type="ECO:0000313" key="3">
    <source>
        <dbReference type="EMBL" id="KAB1270760.1"/>
    </source>
</evidence>
<feature type="signal peptide" evidence="2">
    <location>
        <begin position="1"/>
        <end position="28"/>
    </location>
</feature>
<proteinExistence type="predicted"/>
<protein>
    <submittedName>
        <fullName evidence="3">Sepiapterin reductase</fullName>
    </submittedName>
</protein>
<evidence type="ECO:0000313" key="4">
    <source>
        <dbReference type="Proteomes" id="UP000299084"/>
    </source>
</evidence>